<evidence type="ECO:0000313" key="2">
    <source>
        <dbReference type="EMBL" id="MBA5776421.1"/>
    </source>
</evidence>
<comment type="caution">
    <text evidence="2">The sequence shown here is derived from an EMBL/GenBank/DDBJ whole genome shotgun (WGS) entry which is preliminary data.</text>
</comment>
<dbReference type="GO" id="GO:0016740">
    <property type="term" value="F:transferase activity"/>
    <property type="evidence" value="ECO:0007669"/>
    <property type="project" value="UniProtKB-KW"/>
</dbReference>
<accession>A0A839AAH9</accession>
<sequence>MRRFLYISPFFPPNQRVGALAPLKIVRHLPEYGWEAVVLADQAPDIPADPQLAGLIPPRTPVDRGYSGRGPFSPSTTAEARRGQKKKTGLIDRISRWAAERDVLPIGDYGAYRKIALSAARRLLEKHPCDLIVAQSTPVAALLVGRELALETGLPLVSLFADPWRCCELRNRKRLPHTWIANAFHERRVIDASARAILYTERCRDDYRGLYPHRPPETFVSFHNGFDRDLQAHDWVGSLPSPSLLFFGTFGNVIRAEPLIRLLARAARSGGPSSGLRLFVTHSPSERDMALAAALGVAERITIIGHQPYAAAQAILEKADVLVEVNSTAQRIVAKTYDYLASSRPILSVGPEHPELARIFAEAGAALHVGPDELVKAVSFLDDCLAGAIPPRSRVASEKFSFRAQAQVIADAFDAAAAHGRTG</sequence>
<proteinExistence type="predicted"/>
<keyword evidence="3" id="KW-1185">Reference proteome</keyword>
<reference evidence="2 3" key="1">
    <citation type="submission" date="2020-07" db="EMBL/GenBank/DDBJ databases">
        <title>Stappia sp., F7233, whole genome shotgun sequencing project.</title>
        <authorList>
            <person name="Jiang S."/>
            <person name="Liu Z.W."/>
            <person name="Du Z.J."/>
        </authorList>
    </citation>
    <scope>NUCLEOTIDE SEQUENCE [LARGE SCALE GENOMIC DNA]</scope>
    <source>
        <strain evidence="2 3">F7233</strain>
    </source>
</reference>
<organism evidence="2 3">
    <name type="scientific">Stappia albiluteola</name>
    <dbReference type="NCBI Taxonomy" id="2758565"/>
    <lineage>
        <taxon>Bacteria</taxon>
        <taxon>Pseudomonadati</taxon>
        <taxon>Pseudomonadota</taxon>
        <taxon>Alphaproteobacteria</taxon>
        <taxon>Hyphomicrobiales</taxon>
        <taxon>Stappiaceae</taxon>
        <taxon>Stappia</taxon>
    </lineage>
</organism>
<feature type="region of interest" description="Disordered" evidence="1">
    <location>
        <begin position="64"/>
        <end position="87"/>
    </location>
</feature>
<dbReference type="Gene3D" id="3.40.50.2000">
    <property type="entry name" value="Glycogen Phosphorylase B"/>
    <property type="match status" value="2"/>
</dbReference>
<name>A0A839AAH9_9HYPH</name>
<dbReference type="RefSeq" id="WP_182162814.1">
    <property type="nucleotide sequence ID" value="NZ_JACFXV010000043.1"/>
</dbReference>
<protein>
    <submittedName>
        <fullName evidence="2">Glycosyltransferase</fullName>
    </submittedName>
</protein>
<dbReference type="AlphaFoldDB" id="A0A839AAH9"/>
<keyword evidence="2" id="KW-0808">Transferase</keyword>
<dbReference type="SUPFAM" id="SSF53756">
    <property type="entry name" value="UDP-Glycosyltransferase/glycogen phosphorylase"/>
    <property type="match status" value="1"/>
</dbReference>
<evidence type="ECO:0000313" key="3">
    <source>
        <dbReference type="Proteomes" id="UP000541109"/>
    </source>
</evidence>
<dbReference type="Proteomes" id="UP000541109">
    <property type="component" value="Unassembled WGS sequence"/>
</dbReference>
<gene>
    <name evidence="2" type="ORF">H2509_04685</name>
</gene>
<dbReference type="EMBL" id="JACFXV010000043">
    <property type="protein sequence ID" value="MBA5776421.1"/>
    <property type="molecule type" value="Genomic_DNA"/>
</dbReference>
<evidence type="ECO:0000256" key="1">
    <source>
        <dbReference type="SAM" id="MobiDB-lite"/>
    </source>
</evidence>